<evidence type="ECO:0000256" key="1">
    <source>
        <dbReference type="SAM" id="Phobius"/>
    </source>
</evidence>
<evidence type="ECO:0000313" key="3">
    <source>
        <dbReference type="Proteomes" id="UP000005580"/>
    </source>
</evidence>
<keyword evidence="1" id="KW-0812">Transmembrane</keyword>
<accession>E7RNP0</accession>
<dbReference type="Proteomes" id="UP000005580">
    <property type="component" value="Unassembled WGS sequence"/>
</dbReference>
<name>E7RNP0_9BACT</name>
<dbReference type="AlphaFoldDB" id="E7RNP0"/>
<dbReference type="EMBL" id="AEPE02000003">
    <property type="protein sequence ID" value="EFZ37333.1"/>
    <property type="molecule type" value="Genomic_DNA"/>
</dbReference>
<evidence type="ECO:0000313" key="2">
    <source>
        <dbReference type="EMBL" id="EFZ37333.1"/>
    </source>
</evidence>
<comment type="caution">
    <text evidence="2">The sequence shown here is derived from an EMBL/GenBank/DDBJ whole genome shotgun (WGS) entry which is preliminary data.</text>
</comment>
<feature type="transmembrane region" description="Helical" evidence="1">
    <location>
        <begin position="24"/>
        <end position="42"/>
    </location>
</feature>
<gene>
    <name evidence="2" type="ORF">HMPREF0663_10791</name>
</gene>
<dbReference type="HOGENOM" id="CLU_3203595_0_0_10"/>
<organism evidence="2 3">
    <name type="scientific">Hoylesella oralis ATCC 33269</name>
    <dbReference type="NCBI Taxonomy" id="873533"/>
    <lineage>
        <taxon>Bacteria</taxon>
        <taxon>Pseudomonadati</taxon>
        <taxon>Bacteroidota</taxon>
        <taxon>Bacteroidia</taxon>
        <taxon>Bacteroidales</taxon>
        <taxon>Prevotellaceae</taxon>
        <taxon>Hoylesella</taxon>
    </lineage>
</organism>
<sequence length="45" mass="5482">MAQQQERFSISFNIFWGFYSVRTAPLSITHCLPFFHVLYFFYRKG</sequence>
<keyword evidence="1" id="KW-0472">Membrane</keyword>
<reference evidence="2" key="1">
    <citation type="submission" date="2011-01" db="EMBL/GenBank/DDBJ databases">
        <authorList>
            <person name="Muzny D."/>
            <person name="Qin X."/>
            <person name="Buhay C."/>
            <person name="Dugan-Rocha S."/>
            <person name="Ding Y."/>
            <person name="Chen G."/>
            <person name="Hawes A."/>
            <person name="Holder M."/>
            <person name="Jhangiani S."/>
            <person name="Johnson A."/>
            <person name="Khan Z."/>
            <person name="Li Z."/>
            <person name="Liu W."/>
            <person name="Liu X."/>
            <person name="Perez L."/>
            <person name="Shen H."/>
            <person name="Wang Q."/>
            <person name="Watt J."/>
            <person name="Xi L."/>
            <person name="Xin Y."/>
            <person name="Zhou J."/>
            <person name="Deng J."/>
            <person name="Jiang H."/>
            <person name="Liu Y."/>
            <person name="Qu J."/>
            <person name="Song X.-Z."/>
            <person name="Zhang L."/>
            <person name="Villasana D."/>
            <person name="Johnson A."/>
            <person name="Liu J."/>
            <person name="Liyanage D."/>
            <person name="Lorensuhewa L."/>
            <person name="Robinson T."/>
            <person name="Song A."/>
            <person name="Song B.-B."/>
            <person name="Dinh H."/>
            <person name="Thornton R."/>
            <person name="Coyle M."/>
            <person name="Francisco L."/>
            <person name="Jackson L."/>
            <person name="Javaid M."/>
            <person name="Korchina V."/>
            <person name="Kovar C."/>
            <person name="Mata R."/>
            <person name="Mathew T."/>
            <person name="Ngo R."/>
            <person name="Nguyen L."/>
            <person name="Nguyen N."/>
            <person name="Okwuonu G."/>
            <person name="Ongeri F."/>
            <person name="Pham C."/>
            <person name="Simmons D."/>
            <person name="Wilczek-Boney K."/>
            <person name="Hale W."/>
            <person name="Jakkamsetti A."/>
            <person name="Pham P."/>
            <person name="Ruth R."/>
            <person name="San Lucas F."/>
            <person name="Warren J."/>
            <person name="Zhang J."/>
            <person name="Zhao Z."/>
            <person name="Zhou C."/>
            <person name="Zhu D."/>
            <person name="Lee S."/>
            <person name="Bess C."/>
            <person name="Blankenburg K."/>
            <person name="Forbes L."/>
            <person name="Fu Q."/>
            <person name="Gubbala S."/>
            <person name="Hirani K."/>
            <person name="Jayaseelan J.C."/>
            <person name="Lara F."/>
            <person name="Munidasa M."/>
            <person name="Palculict T."/>
            <person name="Patil S."/>
            <person name="Pu L.-L."/>
            <person name="Saada N."/>
            <person name="Tang L."/>
            <person name="Weissenberger G."/>
            <person name="Zhu Y."/>
            <person name="Hemphill L."/>
            <person name="Shang Y."/>
            <person name="Youmans B."/>
            <person name="Ayvaz T."/>
            <person name="Ross M."/>
            <person name="Santibanez J."/>
            <person name="Aqrawi P."/>
            <person name="Gross S."/>
            <person name="Joshi V."/>
            <person name="Fowler G."/>
            <person name="Nazareth L."/>
            <person name="Reid J."/>
            <person name="Worley K."/>
            <person name="Petrosino J."/>
            <person name="Highlander S."/>
            <person name="Gibbs R."/>
        </authorList>
    </citation>
    <scope>NUCLEOTIDE SEQUENCE [LARGE SCALE GENOMIC DNA]</scope>
    <source>
        <strain evidence="2">ATCC 33269</strain>
    </source>
</reference>
<keyword evidence="1" id="KW-1133">Transmembrane helix</keyword>
<proteinExistence type="predicted"/>
<keyword evidence="3" id="KW-1185">Reference proteome</keyword>
<protein>
    <submittedName>
        <fullName evidence="2">Uncharacterized protein</fullName>
    </submittedName>
</protein>